<sequence>MISKLRGADGLFVFSMDESRGGAGVTHLLFANDSHIFCDASADQVLNILATLVCFQTVTGLKINLDKSMMFTVGDVPKPSYLAAIFGCKWI</sequence>
<proteinExistence type="predicted"/>
<gene>
    <name evidence="1" type="ORF">LTRI10_LOCUS17329</name>
</gene>
<name>A0AAV2DPS3_9ROSI</name>
<dbReference type="Proteomes" id="UP001497516">
    <property type="component" value="Chromosome 3"/>
</dbReference>
<evidence type="ECO:0008006" key="3">
    <source>
        <dbReference type="Google" id="ProtNLM"/>
    </source>
</evidence>
<reference evidence="1 2" key="1">
    <citation type="submission" date="2024-04" db="EMBL/GenBank/DDBJ databases">
        <authorList>
            <person name="Fracassetti M."/>
        </authorList>
    </citation>
    <scope>NUCLEOTIDE SEQUENCE [LARGE SCALE GENOMIC DNA]</scope>
</reference>
<evidence type="ECO:0000313" key="1">
    <source>
        <dbReference type="EMBL" id="CAL1375538.1"/>
    </source>
</evidence>
<evidence type="ECO:0000313" key="2">
    <source>
        <dbReference type="Proteomes" id="UP001497516"/>
    </source>
</evidence>
<organism evidence="1 2">
    <name type="scientific">Linum trigynum</name>
    <dbReference type="NCBI Taxonomy" id="586398"/>
    <lineage>
        <taxon>Eukaryota</taxon>
        <taxon>Viridiplantae</taxon>
        <taxon>Streptophyta</taxon>
        <taxon>Embryophyta</taxon>
        <taxon>Tracheophyta</taxon>
        <taxon>Spermatophyta</taxon>
        <taxon>Magnoliopsida</taxon>
        <taxon>eudicotyledons</taxon>
        <taxon>Gunneridae</taxon>
        <taxon>Pentapetalae</taxon>
        <taxon>rosids</taxon>
        <taxon>fabids</taxon>
        <taxon>Malpighiales</taxon>
        <taxon>Linaceae</taxon>
        <taxon>Linum</taxon>
    </lineage>
</organism>
<protein>
    <recommendedName>
        <fullName evidence="3">Reverse transcriptase</fullName>
    </recommendedName>
</protein>
<dbReference type="AlphaFoldDB" id="A0AAV2DPS3"/>
<accession>A0AAV2DPS3</accession>
<dbReference type="EMBL" id="OZ034816">
    <property type="protein sequence ID" value="CAL1375538.1"/>
    <property type="molecule type" value="Genomic_DNA"/>
</dbReference>
<keyword evidence="2" id="KW-1185">Reference proteome</keyword>